<dbReference type="AlphaFoldDB" id="A0AAU2JQD2"/>
<evidence type="ECO:0000313" key="2">
    <source>
        <dbReference type="EMBL" id="WTU74463.1"/>
    </source>
</evidence>
<feature type="transmembrane region" description="Helical" evidence="1">
    <location>
        <begin position="48"/>
        <end position="70"/>
    </location>
</feature>
<accession>A0AAU2JQD2</accession>
<sequence length="274" mass="28167">MGINEDRADDRAALLVREAMDRATADLPALTDLAGPARAQGLRRKARVRAAIGGGVLAVAAIAAAGAVLLPVGGAQGVPGVVGVAAPPSAVPQPPVHIEPTPGESSMADLPPAERARLENFQNQAVGLLQGLLPPAVGTIRRTDLDVNIYQATKDGKTFPIVFSVRPWEQGTGPGTCQEVKGRVCRKATLPGGIEAHAATSPINSGTVTETRVFFRYGGSDVELSVGPDDPSNTSAPVTGDQLLEVVQSAGLLDLVKAAERQPHQAAQKITPAG</sequence>
<keyword evidence="1" id="KW-0472">Membrane</keyword>
<organism evidence="2">
    <name type="scientific">Streptomyces sp. NBC_00049</name>
    <dbReference type="NCBI Taxonomy" id="2903617"/>
    <lineage>
        <taxon>Bacteria</taxon>
        <taxon>Bacillati</taxon>
        <taxon>Actinomycetota</taxon>
        <taxon>Actinomycetes</taxon>
        <taxon>Kitasatosporales</taxon>
        <taxon>Streptomycetaceae</taxon>
        <taxon>Streptomyces</taxon>
    </lineage>
</organism>
<keyword evidence="1" id="KW-0812">Transmembrane</keyword>
<keyword evidence="1" id="KW-1133">Transmembrane helix</keyword>
<evidence type="ECO:0000256" key="1">
    <source>
        <dbReference type="SAM" id="Phobius"/>
    </source>
</evidence>
<proteinExistence type="predicted"/>
<dbReference type="EMBL" id="CP108264">
    <property type="protein sequence ID" value="WTU74463.1"/>
    <property type="molecule type" value="Genomic_DNA"/>
</dbReference>
<name>A0AAU2JQD2_9ACTN</name>
<reference evidence="2" key="1">
    <citation type="submission" date="2022-10" db="EMBL/GenBank/DDBJ databases">
        <title>The complete genomes of actinobacterial strains from the NBC collection.</title>
        <authorList>
            <person name="Joergensen T.S."/>
            <person name="Alvarez Arevalo M."/>
            <person name="Sterndorff E.B."/>
            <person name="Faurdal D."/>
            <person name="Vuksanovic O."/>
            <person name="Mourched A.-S."/>
            <person name="Charusanti P."/>
            <person name="Shaw S."/>
            <person name="Blin K."/>
            <person name="Weber T."/>
        </authorList>
    </citation>
    <scope>NUCLEOTIDE SEQUENCE</scope>
    <source>
        <strain evidence="2">NBC_00049</strain>
    </source>
</reference>
<gene>
    <name evidence="2" type="ORF">OG327_14650</name>
</gene>
<protein>
    <submittedName>
        <fullName evidence="2">Uncharacterized protein</fullName>
    </submittedName>
</protein>